<organism evidence="1 2">
    <name type="scientific">Aliarcobacter butzleri</name>
    <dbReference type="NCBI Taxonomy" id="28197"/>
    <lineage>
        <taxon>Bacteria</taxon>
        <taxon>Pseudomonadati</taxon>
        <taxon>Campylobacterota</taxon>
        <taxon>Epsilonproteobacteria</taxon>
        <taxon>Campylobacterales</taxon>
        <taxon>Arcobacteraceae</taxon>
        <taxon>Aliarcobacter</taxon>
    </lineage>
</organism>
<evidence type="ECO:0000313" key="2">
    <source>
        <dbReference type="Proteomes" id="UP001170364"/>
    </source>
</evidence>
<accession>A0AAW7QCT3</accession>
<protein>
    <recommendedName>
        <fullName evidence="3">Apea-like HEPN domain-containing protein</fullName>
    </recommendedName>
</protein>
<evidence type="ECO:0000313" key="1">
    <source>
        <dbReference type="EMBL" id="MDN5123700.1"/>
    </source>
</evidence>
<dbReference type="Proteomes" id="UP001170364">
    <property type="component" value="Unassembled WGS sequence"/>
</dbReference>
<reference evidence="1" key="1">
    <citation type="journal article" date="2023" name="Microorganisms">
        <title>Genomic Characterization of Arcobacter butzleri Strains Isolated from Various Sources in Lithuania.</title>
        <authorList>
            <person name="Uljanovas D."/>
            <person name="Golz G."/>
            <person name="Fleischmann S."/>
            <person name="Kudirkiene E."/>
            <person name="Kasetiene N."/>
            <person name="Grineviciene A."/>
            <person name="Tamuleviciene E."/>
            <person name="Aksomaitiene J."/>
            <person name="Alter T."/>
            <person name="Malakauskas M."/>
        </authorList>
    </citation>
    <scope>NUCLEOTIDE SEQUENCE</scope>
    <source>
        <strain evidence="1">S41</strain>
    </source>
</reference>
<sequence>MSKKIRDNEKLYIAKDILGKSENGNKIALDEQNNSNRLNPTNLDNKILIYERQVKGWFLDCAKKLSDENDDNDFIVLMICMSYIEGVIQYKKGMSTHGKSQKMFIESIKDIYPIINYNDDDLKRLYFQSRCGLFHNGMVSSDIILKNDFSDAIEINNVNRNRSDDIKINPSKLLDDIINHFDEYIRNLKQINNSELRRKFDSMYSVV</sequence>
<dbReference type="AlphaFoldDB" id="A0AAW7QCT3"/>
<name>A0AAW7QCT3_9BACT</name>
<evidence type="ECO:0008006" key="3">
    <source>
        <dbReference type="Google" id="ProtNLM"/>
    </source>
</evidence>
<proteinExistence type="predicted"/>
<dbReference type="EMBL" id="JAQJJG010000007">
    <property type="protein sequence ID" value="MDN5123700.1"/>
    <property type="molecule type" value="Genomic_DNA"/>
</dbReference>
<gene>
    <name evidence="1" type="ORF">PJV93_07240</name>
</gene>
<comment type="caution">
    <text evidence="1">The sequence shown here is derived from an EMBL/GenBank/DDBJ whole genome shotgun (WGS) entry which is preliminary data.</text>
</comment>
<dbReference type="RefSeq" id="WP_257476354.1">
    <property type="nucleotide sequence ID" value="NZ_JANJYW010000005.1"/>
</dbReference>
<reference evidence="1" key="2">
    <citation type="submission" date="2023-01" db="EMBL/GenBank/DDBJ databases">
        <authorList>
            <person name="Uljanovas D."/>
        </authorList>
    </citation>
    <scope>NUCLEOTIDE SEQUENCE</scope>
    <source>
        <strain evidence="1">S41</strain>
    </source>
</reference>